<name>A0ABY7VPK2_9BACT</name>
<dbReference type="PANTHER" id="PTHR37322:SF3">
    <property type="entry name" value="CHONDROITIN SULFATE ABC EXOLYASE"/>
    <property type="match status" value="1"/>
</dbReference>
<dbReference type="InterPro" id="IPR015176">
    <property type="entry name" value="Lyase_N"/>
</dbReference>
<dbReference type="InterPro" id="IPR011013">
    <property type="entry name" value="Gal_mutarotase_sf_dom"/>
</dbReference>
<feature type="domain" description="Polysaccharide lyase family 8 central" evidence="4">
    <location>
        <begin position="640"/>
        <end position="901"/>
    </location>
</feature>
<feature type="compositionally biased region" description="Polar residues" evidence="3">
    <location>
        <begin position="31"/>
        <end position="61"/>
    </location>
</feature>
<dbReference type="PANTHER" id="PTHR37322">
    <property type="match status" value="1"/>
</dbReference>
<organism evidence="6 7">
    <name type="scientific">Lentisphaera profundi</name>
    <dbReference type="NCBI Taxonomy" id="1658616"/>
    <lineage>
        <taxon>Bacteria</taxon>
        <taxon>Pseudomonadati</taxon>
        <taxon>Lentisphaerota</taxon>
        <taxon>Lentisphaeria</taxon>
        <taxon>Lentisphaerales</taxon>
        <taxon>Lentisphaeraceae</taxon>
        <taxon>Lentisphaera</taxon>
    </lineage>
</organism>
<dbReference type="EMBL" id="CP117811">
    <property type="protein sequence ID" value="WDE95219.1"/>
    <property type="molecule type" value="Genomic_DNA"/>
</dbReference>
<dbReference type="Pfam" id="PF09092">
    <property type="entry name" value="Lyase_N"/>
    <property type="match status" value="1"/>
</dbReference>
<dbReference type="SUPFAM" id="SSF74650">
    <property type="entry name" value="Galactose mutarotase-like"/>
    <property type="match status" value="1"/>
</dbReference>
<dbReference type="SUPFAM" id="SSF49785">
    <property type="entry name" value="Galactose-binding domain-like"/>
    <property type="match status" value="1"/>
</dbReference>
<keyword evidence="7" id="KW-1185">Reference proteome</keyword>
<accession>A0ABY7VPK2</accession>
<dbReference type="InterPro" id="IPR008979">
    <property type="entry name" value="Galactose-bd-like_sf"/>
</dbReference>
<dbReference type="Gene3D" id="2.70.98.10">
    <property type="match status" value="1"/>
</dbReference>
<dbReference type="RefSeq" id="WP_274148579.1">
    <property type="nucleotide sequence ID" value="NZ_CP117811.1"/>
</dbReference>
<evidence type="ECO:0000259" key="4">
    <source>
        <dbReference type="Pfam" id="PF02278"/>
    </source>
</evidence>
<feature type="domain" description="Lyase N-terminal" evidence="5">
    <location>
        <begin position="65"/>
        <end position="228"/>
    </location>
</feature>
<sequence length="1040" mass="116637">MIINKIKSSLSIALLMMACGCQNPDKKQAVAQHQSEGTESANQSKITQDQSEGTESAIQSKVTESAIQSFETAELPSWLSSDKNSRLQLSKEVFQHGENALLWEGHQDSFLQVDKSTPGLGIAEDVKEFRVWVYSEKAGGKLQIQAGDAQQFDDPQGTYQIVDYHLNFTGWRSLWIKFDEVGSMLKNGESTSLENKGEHHISAIRLQAMNKSSDRLYFDNLEVSDKSIPHGCLGNLQIPEIVNSLENRHNFPWVALKLERDVQEFQNFTYNEQALEQIMKRIKDVLANGIGKKSKAIQGYREFSSKVSTDSKGKTHGPAIYSHIVERYYRLKGFPGIHSSKLNGALAYCADKFIETGDESWGQLYISYLDFRSEKGYAFGSATMNRVFEAKNAANYLDSLIKMKDYIGEDRLGREAAEIRWMCGYNYLYSLEKEPVDADKILGDMQTLMVAIYLQPQTSLEDKKSKLYDFTKFQEIINLTMTPGVDSLERTHIVKPDYSIWHHGMEMTYSYGYAAAHRYMKYYYILAGSPAALEKDTAQGIISYYGDLFTAKGAGSYMGSRGNGVGHIQLYAEILAYATVSGVKGAKPILKAYLERNTFGLKDLPKDLQVYVREEVLNKPDLKAYDIVSGTHVRPFAATLVQHGKAYTAVIRGFNEDVSTSEIFLGRENAANIYGQQQNNGFLQLYSAEGPGKSGLKLNGGGWDWSLYPGATTLKMTTDQIEQELTHGKFKFEGETLSGGLAHFNKAGIYFQELNGGQKHLLKNLKGNKSWFFFEDLIVCLGSNIKLSGAKQALVTTLFQYHHDKKDQNLVFDTYIDGAHKIRQGVFAETPLAAKAVSISDPAGNSYYIPFESNVIIKRGLQKSRVPRAKNIISEGYVSTAWIDHGINPLDAGYEYTVLPQEKLEKYEAFNKRELYTVLQKDEKAHIVKNNKTIGYVVLEGGQLNKGPLTMSKNPLLLMLSQEAELMRLGLADPQLNLELEKVSGNQRSIAHSIRLKGVWNKVKCLNNPEMKIQLSVVNNETVLSLNCINGESYDLELNK</sequence>
<dbReference type="SUPFAM" id="SSF49863">
    <property type="entry name" value="Hyaluronate lyase-like, C-terminal domain"/>
    <property type="match status" value="1"/>
</dbReference>
<keyword evidence="2 6" id="KW-0456">Lyase</keyword>
<proteinExistence type="inferred from homology"/>
<evidence type="ECO:0000313" key="7">
    <source>
        <dbReference type="Proteomes" id="UP001214250"/>
    </source>
</evidence>
<dbReference type="InterPro" id="IPR039174">
    <property type="entry name" value="Chondroitin_ABC_lyase"/>
</dbReference>
<dbReference type="InterPro" id="IPR011071">
    <property type="entry name" value="Lyase_8-like_C"/>
</dbReference>
<evidence type="ECO:0000313" key="6">
    <source>
        <dbReference type="EMBL" id="WDE95219.1"/>
    </source>
</evidence>
<dbReference type="Gene3D" id="2.60.120.430">
    <property type="entry name" value="Galactose-binding lectin"/>
    <property type="match status" value="1"/>
</dbReference>
<dbReference type="Proteomes" id="UP001214250">
    <property type="component" value="Chromosome 1"/>
</dbReference>
<reference evidence="6 7" key="1">
    <citation type="submission" date="2023-02" db="EMBL/GenBank/DDBJ databases">
        <title>Genome sequence of Lentisphaera profundi SAORIC-696.</title>
        <authorList>
            <person name="Kim e."/>
            <person name="Cho J.-C."/>
            <person name="Choi A."/>
            <person name="Kang I."/>
        </authorList>
    </citation>
    <scope>NUCLEOTIDE SEQUENCE [LARGE SCALE GENOMIC DNA]</scope>
    <source>
        <strain evidence="6 7">SAORIC-696</strain>
    </source>
</reference>
<dbReference type="GO" id="GO:0016829">
    <property type="term" value="F:lyase activity"/>
    <property type="evidence" value="ECO:0007669"/>
    <property type="project" value="UniProtKB-KW"/>
</dbReference>
<evidence type="ECO:0000256" key="2">
    <source>
        <dbReference type="ARBA" id="ARBA00023239"/>
    </source>
</evidence>
<dbReference type="Pfam" id="PF02278">
    <property type="entry name" value="Lyase_8"/>
    <property type="match status" value="1"/>
</dbReference>
<dbReference type="InterPro" id="IPR014718">
    <property type="entry name" value="GH-type_carb-bd"/>
</dbReference>
<comment type="similarity">
    <text evidence="1">Belongs to the polysaccharide lyase 8 family.</text>
</comment>
<dbReference type="PROSITE" id="PS51257">
    <property type="entry name" value="PROKAR_LIPOPROTEIN"/>
    <property type="match status" value="1"/>
</dbReference>
<dbReference type="InterPro" id="IPR003159">
    <property type="entry name" value="Lyase_8_central_dom"/>
</dbReference>
<dbReference type="Gene3D" id="1.50.10.100">
    <property type="entry name" value="Chondroitin AC/alginate lyase"/>
    <property type="match status" value="1"/>
</dbReference>
<evidence type="ECO:0000259" key="5">
    <source>
        <dbReference type="Pfam" id="PF09092"/>
    </source>
</evidence>
<dbReference type="Gene3D" id="2.60.220.10">
    <property type="entry name" value="Polysaccharide lyase family 8-like, C-terminal"/>
    <property type="match status" value="1"/>
</dbReference>
<evidence type="ECO:0000256" key="3">
    <source>
        <dbReference type="SAM" id="MobiDB-lite"/>
    </source>
</evidence>
<protein>
    <submittedName>
        <fullName evidence="6">Polysaccharide lyase family 8 super-sandwich domain-containing protein</fullName>
    </submittedName>
</protein>
<dbReference type="InterPro" id="IPR008929">
    <property type="entry name" value="Chondroitin_lyas"/>
</dbReference>
<evidence type="ECO:0000256" key="1">
    <source>
        <dbReference type="ARBA" id="ARBA00006699"/>
    </source>
</evidence>
<dbReference type="SUPFAM" id="SSF48230">
    <property type="entry name" value="Chondroitin AC/alginate lyase"/>
    <property type="match status" value="1"/>
</dbReference>
<gene>
    <name evidence="6" type="ORF">PQO03_05725</name>
</gene>
<feature type="region of interest" description="Disordered" evidence="3">
    <location>
        <begin position="30"/>
        <end position="61"/>
    </location>
</feature>